<organism evidence="6 7">
    <name type="scientific">Linum trigynum</name>
    <dbReference type="NCBI Taxonomy" id="586398"/>
    <lineage>
        <taxon>Eukaryota</taxon>
        <taxon>Viridiplantae</taxon>
        <taxon>Streptophyta</taxon>
        <taxon>Embryophyta</taxon>
        <taxon>Tracheophyta</taxon>
        <taxon>Spermatophyta</taxon>
        <taxon>Magnoliopsida</taxon>
        <taxon>eudicotyledons</taxon>
        <taxon>Gunneridae</taxon>
        <taxon>Pentapetalae</taxon>
        <taxon>rosids</taxon>
        <taxon>fabids</taxon>
        <taxon>Malpighiales</taxon>
        <taxon>Linaceae</taxon>
        <taxon>Linum</taxon>
    </lineage>
</organism>
<dbReference type="InterPro" id="IPR003653">
    <property type="entry name" value="Peptidase_C48_C"/>
</dbReference>
<keyword evidence="7" id="KW-1185">Reference proteome</keyword>
<gene>
    <name evidence="6" type="ORF">LTRI10_LOCUS34658</name>
</gene>
<evidence type="ECO:0000256" key="2">
    <source>
        <dbReference type="ARBA" id="ARBA00022670"/>
    </source>
</evidence>
<evidence type="ECO:0000313" key="6">
    <source>
        <dbReference type="EMBL" id="CAL1394137.1"/>
    </source>
</evidence>
<proteinExistence type="inferred from homology"/>
<sequence length="290" mass="33997">MEYDDEQIQLAHYIFLANLPPDKVLVKTSNNSCTRKSLWSLNPRSFVDAEVITAVACHLTLEEPWTNSKDGKRVCYLPAELQELVISCGITPKRALDLYESKFLSRTNMVNKVCVPMRDNAHWYLAVIKLDKEEVHILDPQPNEDRNSFRLQYVQTMMRFMQAFWKILYREQGPGLSPPRIAEFSYTILQRIKNNFIGKSDSGVWVCMWMYGASWDSSYIWPCTQVRMMQIALYLVREPMNYIRHMVLTEARTVAPQVEAAVEEYKKAHERRKKEREENKETQSKSPRTT</sequence>
<reference evidence="6 7" key="1">
    <citation type="submission" date="2024-04" db="EMBL/GenBank/DDBJ databases">
        <authorList>
            <person name="Fracassetti M."/>
        </authorList>
    </citation>
    <scope>NUCLEOTIDE SEQUENCE [LARGE SCALE GENOMIC DNA]</scope>
</reference>
<dbReference type="GO" id="GO:0006508">
    <property type="term" value="P:proteolysis"/>
    <property type="evidence" value="ECO:0007669"/>
    <property type="project" value="UniProtKB-KW"/>
</dbReference>
<dbReference type="Gene3D" id="3.40.395.10">
    <property type="entry name" value="Adenoviral Proteinase, Chain A"/>
    <property type="match status" value="1"/>
</dbReference>
<evidence type="ECO:0000259" key="5">
    <source>
        <dbReference type="Pfam" id="PF02902"/>
    </source>
</evidence>
<dbReference type="Proteomes" id="UP001497516">
    <property type="component" value="Chromosome 6"/>
</dbReference>
<dbReference type="InterPro" id="IPR038765">
    <property type="entry name" value="Papain-like_cys_pep_sf"/>
</dbReference>
<feature type="domain" description="Ubiquitin-like protease family profile" evidence="5">
    <location>
        <begin position="111"/>
        <end position="210"/>
    </location>
</feature>
<protein>
    <recommendedName>
        <fullName evidence="5">Ubiquitin-like protease family profile domain-containing protein</fullName>
    </recommendedName>
</protein>
<dbReference type="EMBL" id="OZ034819">
    <property type="protein sequence ID" value="CAL1394137.1"/>
    <property type="molecule type" value="Genomic_DNA"/>
</dbReference>
<evidence type="ECO:0000256" key="3">
    <source>
        <dbReference type="ARBA" id="ARBA00022801"/>
    </source>
</evidence>
<dbReference type="SUPFAM" id="SSF54001">
    <property type="entry name" value="Cysteine proteinases"/>
    <property type="match status" value="1"/>
</dbReference>
<feature type="region of interest" description="Disordered" evidence="4">
    <location>
        <begin position="265"/>
        <end position="290"/>
    </location>
</feature>
<dbReference type="GO" id="GO:0008234">
    <property type="term" value="F:cysteine-type peptidase activity"/>
    <property type="evidence" value="ECO:0007669"/>
    <property type="project" value="InterPro"/>
</dbReference>
<evidence type="ECO:0000256" key="4">
    <source>
        <dbReference type="SAM" id="MobiDB-lite"/>
    </source>
</evidence>
<keyword evidence="2" id="KW-0645">Protease</keyword>
<keyword evidence="3" id="KW-0378">Hydrolase</keyword>
<dbReference type="AlphaFoldDB" id="A0AAV2F7S8"/>
<comment type="similarity">
    <text evidence="1">Belongs to the peptidase C48 family.</text>
</comment>
<evidence type="ECO:0000313" key="7">
    <source>
        <dbReference type="Proteomes" id="UP001497516"/>
    </source>
</evidence>
<name>A0AAV2F7S8_9ROSI</name>
<dbReference type="Pfam" id="PF02902">
    <property type="entry name" value="Peptidase_C48"/>
    <property type="match status" value="1"/>
</dbReference>
<evidence type="ECO:0000256" key="1">
    <source>
        <dbReference type="ARBA" id="ARBA00005234"/>
    </source>
</evidence>
<accession>A0AAV2F7S8</accession>